<comment type="caution">
    <text evidence="3">The sequence shown here is derived from an EMBL/GenBank/DDBJ whole genome shotgun (WGS) entry which is preliminary data.</text>
</comment>
<feature type="domain" description="AAA" evidence="2">
    <location>
        <begin position="50"/>
        <end position="233"/>
    </location>
</feature>
<dbReference type="Proteomes" id="UP001529338">
    <property type="component" value="Unassembled WGS sequence"/>
</dbReference>
<dbReference type="InterPro" id="IPR027417">
    <property type="entry name" value="P-loop_NTPase"/>
</dbReference>
<evidence type="ECO:0000259" key="2">
    <source>
        <dbReference type="Pfam" id="PF13614"/>
    </source>
</evidence>
<organism evidence="3 4">
    <name type="scientific">Cellulomonas alba</name>
    <dbReference type="NCBI Taxonomy" id="3053467"/>
    <lineage>
        <taxon>Bacteria</taxon>
        <taxon>Bacillati</taxon>
        <taxon>Actinomycetota</taxon>
        <taxon>Actinomycetes</taxon>
        <taxon>Micrococcales</taxon>
        <taxon>Cellulomonadaceae</taxon>
        <taxon>Cellulomonas</taxon>
    </lineage>
</organism>
<protein>
    <submittedName>
        <fullName evidence="3">ParA family protein</fullName>
    </submittedName>
</protein>
<dbReference type="Pfam" id="PF13614">
    <property type="entry name" value="AAA_31"/>
    <property type="match status" value="1"/>
</dbReference>
<evidence type="ECO:0000256" key="1">
    <source>
        <dbReference type="SAM" id="MobiDB-lite"/>
    </source>
</evidence>
<evidence type="ECO:0000313" key="3">
    <source>
        <dbReference type="EMBL" id="MDM7855029.1"/>
    </source>
</evidence>
<dbReference type="Gene3D" id="3.40.50.300">
    <property type="entry name" value="P-loop containing nucleotide triphosphate hydrolases"/>
    <property type="match status" value="1"/>
</dbReference>
<feature type="compositionally biased region" description="Low complexity" evidence="1">
    <location>
        <begin position="324"/>
        <end position="335"/>
    </location>
</feature>
<dbReference type="CDD" id="cd02042">
    <property type="entry name" value="ParAB_family"/>
    <property type="match status" value="1"/>
</dbReference>
<accession>A0ABT7SHM1</accession>
<feature type="region of interest" description="Disordered" evidence="1">
    <location>
        <begin position="309"/>
        <end position="341"/>
    </location>
</feature>
<proteinExistence type="predicted"/>
<dbReference type="InterPro" id="IPR025669">
    <property type="entry name" value="AAA_dom"/>
</dbReference>
<dbReference type="EMBL" id="JAUCGQ010000001">
    <property type="protein sequence ID" value="MDM7855029.1"/>
    <property type="molecule type" value="Genomic_DNA"/>
</dbReference>
<sequence>MDADEKRRAALVESLPVASEDTPLMAQLQEDARRRIELRGRQFPKPAHTRVITVANQKGGVGKTTTTVNLAAALAQSGLNVLVLDNDPQGNASTALGIPHHAGTPSIYEVLVEGAPLSEAVQESPDVPNLWCVPATIDLSGAEIELVSLVARETRLRNALDQYLAWRIEQGQQPIDYVFVDCPPSLGLLTVNAFVVAREVLIPIQCEYYALEGLSQLLKTIQLIQAHLNRELHVSTILLTMYDARTNLAQQVAAEVRTHFPESTLRTTVPRSVRISEAPSYGQTVMTYDAGSTGALAYLEAARELAERGAPSAGVSGTGAPDEASTIQQATAASTVELEAQ</sequence>
<reference evidence="3 4" key="1">
    <citation type="submission" date="2023-06" db="EMBL/GenBank/DDBJ databases">
        <title>Cellulomonas sp. MW4 Whole genome sequence.</title>
        <authorList>
            <person name="Park S."/>
        </authorList>
    </citation>
    <scope>NUCLEOTIDE SEQUENCE [LARGE SCALE GENOMIC DNA]</scope>
    <source>
        <strain evidence="3 4">MW4</strain>
    </source>
</reference>
<dbReference type="PANTHER" id="PTHR13696:SF52">
    <property type="entry name" value="PARA FAMILY PROTEIN CT_582"/>
    <property type="match status" value="1"/>
</dbReference>
<gene>
    <name evidence="3" type="ORF">QRT04_08800</name>
</gene>
<dbReference type="SUPFAM" id="SSF52540">
    <property type="entry name" value="P-loop containing nucleoside triphosphate hydrolases"/>
    <property type="match status" value="1"/>
</dbReference>
<evidence type="ECO:0000313" key="4">
    <source>
        <dbReference type="Proteomes" id="UP001529338"/>
    </source>
</evidence>
<name>A0ABT7SHM1_9CELL</name>
<dbReference type="InterPro" id="IPR050678">
    <property type="entry name" value="DNA_Partitioning_ATPase"/>
</dbReference>
<dbReference type="PANTHER" id="PTHR13696">
    <property type="entry name" value="P-LOOP CONTAINING NUCLEOSIDE TRIPHOSPHATE HYDROLASE"/>
    <property type="match status" value="1"/>
</dbReference>
<keyword evidence="4" id="KW-1185">Reference proteome</keyword>